<dbReference type="OrthoDB" id="194758at2"/>
<accession>A0A4R5BTU6</accession>
<dbReference type="AlphaFoldDB" id="A0A4R5BTU6"/>
<organism evidence="2 3">
    <name type="scientific">Actinomadura darangshiensis</name>
    <dbReference type="NCBI Taxonomy" id="705336"/>
    <lineage>
        <taxon>Bacteria</taxon>
        <taxon>Bacillati</taxon>
        <taxon>Actinomycetota</taxon>
        <taxon>Actinomycetes</taxon>
        <taxon>Streptosporangiales</taxon>
        <taxon>Thermomonosporaceae</taxon>
        <taxon>Actinomadura</taxon>
    </lineage>
</organism>
<dbReference type="SUPFAM" id="SSF46955">
    <property type="entry name" value="Putative DNA-binding domain"/>
    <property type="match status" value="1"/>
</dbReference>
<evidence type="ECO:0000259" key="1">
    <source>
        <dbReference type="Pfam" id="PF12728"/>
    </source>
</evidence>
<keyword evidence="2" id="KW-0238">DNA-binding</keyword>
<name>A0A4R5BTU6_9ACTN</name>
<evidence type="ECO:0000313" key="2">
    <source>
        <dbReference type="EMBL" id="TDD89096.1"/>
    </source>
</evidence>
<dbReference type="Proteomes" id="UP000295578">
    <property type="component" value="Unassembled WGS sequence"/>
</dbReference>
<dbReference type="EMBL" id="SMKY01000014">
    <property type="protein sequence ID" value="TDD89096.1"/>
    <property type="molecule type" value="Genomic_DNA"/>
</dbReference>
<dbReference type="Pfam" id="PF12728">
    <property type="entry name" value="HTH_17"/>
    <property type="match status" value="1"/>
</dbReference>
<proteinExistence type="predicted"/>
<keyword evidence="3" id="KW-1185">Reference proteome</keyword>
<gene>
    <name evidence="2" type="ORF">E1293_05400</name>
</gene>
<sequence length="64" mass="7706">MAKRSSKWITVPEILEELDITRRTWQRWRALGKTPPCTVLPNRKLRIRRVDFENWLSSLEERAA</sequence>
<evidence type="ECO:0000313" key="3">
    <source>
        <dbReference type="Proteomes" id="UP000295578"/>
    </source>
</evidence>
<dbReference type="GO" id="GO:0003677">
    <property type="term" value="F:DNA binding"/>
    <property type="evidence" value="ECO:0007669"/>
    <property type="project" value="UniProtKB-KW"/>
</dbReference>
<comment type="caution">
    <text evidence="2">The sequence shown here is derived from an EMBL/GenBank/DDBJ whole genome shotgun (WGS) entry which is preliminary data.</text>
</comment>
<feature type="domain" description="Helix-turn-helix" evidence="1">
    <location>
        <begin position="8"/>
        <end position="58"/>
    </location>
</feature>
<dbReference type="RefSeq" id="WP_132046071.1">
    <property type="nucleotide sequence ID" value="NZ_SMKY01000014.1"/>
</dbReference>
<dbReference type="InterPro" id="IPR009061">
    <property type="entry name" value="DNA-bd_dom_put_sf"/>
</dbReference>
<dbReference type="InterPro" id="IPR041657">
    <property type="entry name" value="HTH_17"/>
</dbReference>
<reference evidence="2 3" key="1">
    <citation type="submission" date="2019-03" db="EMBL/GenBank/DDBJ databases">
        <title>Draft genome sequences of novel Actinobacteria.</title>
        <authorList>
            <person name="Sahin N."/>
            <person name="Ay H."/>
            <person name="Saygin H."/>
        </authorList>
    </citation>
    <scope>NUCLEOTIDE SEQUENCE [LARGE SCALE GENOMIC DNA]</scope>
    <source>
        <strain evidence="2 3">DSM 45941</strain>
    </source>
</reference>
<protein>
    <submittedName>
        <fullName evidence="2">DNA-binding protein</fullName>
    </submittedName>
</protein>